<organism evidence="3 4">
    <name type="scientific">Tychonema bourrellyi FEM_GT703</name>
    <dbReference type="NCBI Taxonomy" id="2040638"/>
    <lineage>
        <taxon>Bacteria</taxon>
        <taxon>Bacillati</taxon>
        <taxon>Cyanobacteriota</taxon>
        <taxon>Cyanophyceae</taxon>
        <taxon>Oscillatoriophycideae</taxon>
        <taxon>Oscillatoriales</taxon>
        <taxon>Microcoleaceae</taxon>
        <taxon>Tychonema</taxon>
    </lineage>
</organism>
<dbReference type="Proteomes" id="UP000226442">
    <property type="component" value="Unassembled WGS sequence"/>
</dbReference>
<evidence type="ECO:0000313" key="3">
    <source>
        <dbReference type="EMBL" id="PHX55481.1"/>
    </source>
</evidence>
<sequence length="614" mass="69806">MQKHHKPDWYFNLSIYTFVIIGSLIAVGYKFPIGGNFPELPQIQHLLNPELYKNDYHVQEMVKFNPRYYYYHIIYLLASLGLSIPLVHFIYQFLAFASVVLACHAIINIYTNAKLPAAAMTFLCLASSFTDVGNTLIFSTKSVPSTFAMGFAIWGIYFSLRQKWLAGYFWFGLACLLQFLVGLLPGLMMMPVLIMESVRQRRFKNVILAIAILATLASIVYLPMLLTGTTGTHTMNNADFVYIHANIRNPHHILPSNWNVGNNWLNFIFLILGGLLCINNTNELRKEDKINFAIIIATSIFALLLNYLFVEVYPVALIAKLQLARTVPFAQIIIFIAISLLVNRLYKAKQLALSLLLLIIFTLPNRGILFLALFVFLSICQTPKYTIPKRYNILPWIFTAGTLIFSLIYPLTNSGEIIERLISMPVLFSIIAFPFILENLSISTAIKQVLTNILAFLTTSILILGIAGILPKPMLDIFQTRVNINAVPTDDLNQLALRFSQSSNQDALILIPPSVTSFQYFSQRAIVVNFKNFPLTEKGIKEWQNRMETVLGVPLNPQMIWGGNDLFSRRNSADLVQVARKYHADYILTRTDWHPNIQGEIADKQGKWILYKIR</sequence>
<evidence type="ECO:0000256" key="1">
    <source>
        <dbReference type="SAM" id="Phobius"/>
    </source>
</evidence>
<keyword evidence="1" id="KW-0472">Membrane</keyword>
<feature type="transmembrane region" description="Helical" evidence="1">
    <location>
        <begin position="449"/>
        <end position="470"/>
    </location>
</feature>
<dbReference type="EMBL" id="NXIB02000051">
    <property type="protein sequence ID" value="PHX55481.1"/>
    <property type="molecule type" value="Genomic_DNA"/>
</dbReference>
<evidence type="ECO:0000313" key="4">
    <source>
        <dbReference type="Proteomes" id="UP000226442"/>
    </source>
</evidence>
<feature type="transmembrane region" description="Helical" evidence="1">
    <location>
        <begin position="260"/>
        <end position="278"/>
    </location>
</feature>
<evidence type="ECO:0000259" key="2">
    <source>
        <dbReference type="Pfam" id="PF20604"/>
    </source>
</evidence>
<feature type="transmembrane region" description="Helical" evidence="1">
    <location>
        <begin position="329"/>
        <end position="346"/>
    </location>
</feature>
<feature type="transmembrane region" description="Helical" evidence="1">
    <location>
        <begin position="168"/>
        <end position="194"/>
    </location>
</feature>
<dbReference type="AlphaFoldDB" id="A0A2G4F143"/>
<dbReference type="RefSeq" id="WP_096828460.1">
    <property type="nucleotide sequence ID" value="NZ_NXIB02000051.1"/>
</dbReference>
<name>A0A2G4F143_9CYAN</name>
<dbReference type="InterPro" id="IPR046477">
    <property type="entry name" value="DUF6798"/>
</dbReference>
<keyword evidence="1" id="KW-0812">Transmembrane</keyword>
<keyword evidence="1" id="KW-1133">Transmembrane helix</keyword>
<accession>A0A2G4F143</accession>
<keyword evidence="4" id="KW-1185">Reference proteome</keyword>
<dbReference type="Pfam" id="PF20604">
    <property type="entry name" value="DUF6798"/>
    <property type="match status" value="1"/>
</dbReference>
<feature type="transmembrane region" description="Helical" evidence="1">
    <location>
        <begin position="353"/>
        <end position="379"/>
    </location>
</feature>
<feature type="transmembrane region" description="Helical" evidence="1">
    <location>
        <begin position="93"/>
        <end position="111"/>
    </location>
</feature>
<feature type="transmembrane region" description="Helical" evidence="1">
    <location>
        <begin position="391"/>
        <end position="409"/>
    </location>
</feature>
<feature type="transmembrane region" description="Helical" evidence="1">
    <location>
        <begin position="68"/>
        <end position="86"/>
    </location>
</feature>
<reference evidence="3" key="1">
    <citation type="submission" date="2017-10" db="EMBL/GenBank/DDBJ databases">
        <title>Draft genome sequence of the planktic cyanobacteria Tychonema bourrellyi isolated from alpine lentic freshwater.</title>
        <authorList>
            <person name="Tett A."/>
            <person name="Armanini F."/>
            <person name="Asnicar F."/>
            <person name="Boscaini A."/>
            <person name="Pasolli E."/>
            <person name="Zolfo M."/>
            <person name="Donati C."/>
            <person name="Salmaso N."/>
            <person name="Segata N."/>
        </authorList>
    </citation>
    <scope>NUCLEOTIDE SEQUENCE</scope>
    <source>
        <strain evidence="3">FEM_GT703</strain>
    </source>
</reference>
<feature type="transmembrane region" description="Helical" evidence="1">
    <location>
        <begin position="206"/>
        <end position="226"/>
    </location>
</feature>
<feature type="transmembrane region" description="Helical" evidence="1">
    <location>
        <begin position="421"/>
        <end position="437"/>
    </location>
</feature>
<feature type="transmembrane region" description="Helical" evidence="1">
    <location>
        <begin position="290"/>
        <end position="309"/>
    </location>
</feature>
<feature type="domain" description="DUF6798" evidence="2">
    <location>
        <begin position="495"/>
        <end position="550"/>
    </location>
</feature>
<feature type="transmembrane region" description="Helical" evidence="1">
    <location>
        <begin position="145"/>
        <end position="162"/>
    </location>
</feature>
<proteinExistence type="predicted"/>
<protein>
    <recommendedName>
        <fullName evidence="2">DUF6798 domain-containing protein</fullName>
    </recommendedName>
</protein>
<feature type="transmembrane region" description="Helical" evidence="1">
    <location>
        <begin position="9"/>
        <end position="29"/>
    </location>
</feature>
<gene>
    <name evidence="3" type="ORF">CP500_010690</name>
</gene>
<dbReference type="OrthoDB" id="524302at2"/>
<comment type="caution">
    <text evidence="3">The sequence shown here is derived from an EMBL/GenBank/DDBJ whole genome shotgun (WGS) entry which is preliminary data.</text>
</comment>